<dbReference type="InterPro" id="IPR043145">
    <property type="entry name" value="Znf_ZZ_sf"/>
</dbReference>
<evidence type="ECO:0000256" key="5">
    <source>
        <dbReference type="SAM" id="MobiDB-lite"/>
    </source>
</evidence>
<dbReference type="GO" id="GO:0008270">
    <property type="term" value="F:zinc ion binding"/>
    <property type="evidence" value="ECO:0007669"/>
    <property type="project" value="UniProtKB-KW"/>
</dbReference>
<sequence length="1345" mass="150550">MDRKAVFKLVLAKGYEKNFATHMEIFSLRRSELLAVISEYLAIGISSATAALAKVGRKLDVVDSKLEAIISKLFRNLDTQREQEVFKFMGKNGGPQRCVGDFDLFPMLVAKAGEPLGTAGSSTIYDRDGLEDLQKQLNEALNENLDKVLEKHHSRFEKILEVQNNNLKSMSAHLNDQGVLMQTHSTRLGKILDTVTTIMVMEEGRIQTRAVKLKDPEIHRVWTQMNLTRSSVKAKVFVLTFRDHISNDNSAPGTPILKRAAFLEEVGDSNMLHPSAPNIADKESDEWVLDYIDVAYVQPIVEAMDEDASGFISVKEANSFALARPRELSLLHWIAYWAAGWHINLANQKREISSVLLEMYDALPSIHTANRKLVDDYLDGHSLWRVEALLRSIKPLSDTGRKERKLLEIAKAVASAQLERLKTNLDAMGYSIESSTVATAIGGSARVETWILPLLLLLLRRHLDIIHLAKTVVLDLTEFDAHVTSLASVFIVFYERMERLEAKFRQLHRDINNQFENFSYGMFLAAFKKTDLNTSENTLLSSKMDEYNRPKNEVPSSSKQVDTSILSKPVGSLVRYEILEPFPSEGMPGDHIPQQLEGPWSGLMVRDESGWKDVFSCVIHPFSGKAFAGKGEALFGTLDITNGQFGTEEASSDGLIGVTFDIPILFMTCRGRYDPQRDVIKGTFFWIADEIQTENAQTESRETERVVGGSQNQEEPKPLSDDDDESASGLSLTNGAGTKGDTTVTAVLENEKMHILNQEPDSDNPALTLEGEHSRADIHPLSNTPPDVLRFRCLLDGPGPVPCWTIWPTARKRWAFAIEAILFQTRLRLESRKVINAIRSMAGGSFYFSRTPPDVLRFRYLLDGPGPVPCWNIWPTARKRWAFATEAILFQTRLRLGSRKVFNALLAERRRWLVYCQRSDLTDSDYNPRSWDRHKPLSEFEWEDYTTMMSTVNPVNARTYEAIGQYLMSRGTWSIGFVHCDACKNSLAFTRYQCIVCIGDDSNHQIDLCEDCFDKPDTVHGERGLTHIPSHSLLRSRHRIHTFEVKALVEESRLISERSKTIFRAHEAKKPEKKEHDSRKATRGKGAKNKDASSTSTTKNEAVPTCACCTVSVSTPCWACVSCSPLTFICDRCGRTNAPIVQVGHSHSLKHHLLRIFNSDEVKPIKTNDTERQLEELNLNVSALKKMVDIQLEEAQKMKSVVNEVAKTIGVQDDGQFTVLSSSLDDEVPSGNGTELLVKAGIEVGVEGDVEINDAVTTSESGSSDSEESEKGTAPHPRNHKGKTKLNLVARFSSLEAKLEGVNQNNQALDDRYTALGTKMDGLEAKMDALLTLMQTNILSQPSVN</sequence>
<keyword evidence="2" id="KW-0863">Zinc-finger</keyword>
<dbReference type="EMBL" id="KL142377">
    <property type="protein sequence ID" value="KDR77268.1"/>
    <property type="molecule type" value="Genomic_DNA"/>
</dbReference>
<feature type="compositionally biased region" description="Basic and acidic residues" evidence="5">
    <location>
        <begin position="1065"/>
        <end position="1080"/>
    </location>
</feature>
<evidence type="ECO:0000313" key="7">
    <source>
        <dbReference type="Proteomes" id="UP000027222"/>
    </source>
</evidence>
<dbReference type="Gene3D" id="3.30.60.90">
    <property type="match status" value="1"/>
</dbReference>
<keyword evidence="3" id="KW-0862">Zinc</keyword>
<name>A0A067TE51_GALM3</name>
<keyword evidence="4" id="KW-0175">Coiled coil</keyword>
<dbReference type="STRING" id="685588.A0A067TE51"/>
<dbReference type="OrthoDB" id="2122982at2759"/>
<evidence type="ECO:0000313" key="6">
    <source>
        <dbReference type="EMBL" id="KDR77268.1"/>
    </source>
</evidence>
<evidence type="ECO:0000256" key="4">
    <source>
        <dbReference type="SAM" id="Coils"/>
    </source>
</evidence>
<proteinExistence type="predicted"/>
<organism evidence="6 7">
    <name type="scientific">Galerina marginata (strain CBS 339.88)</name>
    <dbReference type="NCBI Taxonomy" id="685588"/>
    <lineage>
        <taxon>Eukaryota</taxon>
        <taxon>Fungi</taxon>
        <taxon>Dikarya</taxon>
        <taxon>Basidiomycota</taxon>
        <taxon>Agaricomycotina</taxon>
        <taxon>Agaricomycetes</taxon>
        <taxon>Agaricomycetidae</taxon>
        <taxon>Agaricales</taxon>
        <taxon>Agaricineae</taxon>
        <taxon>Strophariaceae</taxon>
        <taxon>Galerina</taxon>
    </lineage>
</organism>
<evidence type="ECO:0000256" key="3">
    <source>
        <dbReference type="ARBA" id="ARBA00022833"/>
    </source>
</evidence>
<dbReference type="SUPFAM" id="SSF57850">
    <property type="entry name" value="RING/U-box"/>
    <property type="match status" value="1"/>
</dbReference>
<evidence type="ECO:0000256" key="2">
    <source>
        <dbReference type="ARBA" id="ARBA00022771"/>
    </source>
</evidence>
<dbReference type="HOGENOM" id="CLU_004050_1_0_1"/>
<feature type="region of interest" description="Disordered" evidence="5">
    <location>
        <begin position="1256"/>
        <end position="1284"/>
    </location>
</feature>
<accession>A0A067TE51</accession>
<feature type="region of interest" description="Disordered" evidence="5">
    <location>
        <begin position="1065"/>
        <end position="1098"/>
    </location>
</feature>
<dbReference type="Proteomes" id="UP000027222">
    <property type="component" value="Unassembled WGS sequence"/>
</dbReference>
<feature type="compositionally biased region" description="Polar residues" evidence="5">
    <location>
        <begin position="728"/>
        <end position="741"/>
    </location>
</feature>
<keyword evidence="1" id="KW-0479">Metal-binding</keyword>
<evidence type="ECO:0008006" key="8">
    <source>
        <dbReference type="Google" id="ProtNLM"/>
    </source>
</evidence>
<feature type="coiled-coil region" evidence="4">
    <location>
        <begin position="1167"/>
        <end position="1194"/>
    </location>
</feature>
<evidence type="ECO:0000256" key="1">
    <source>
        <dbReference type="ARBA" id="ARBA00022723"/>
    </source>
</evidence>
<protein>
    <recommendedName>
        <fullName evidence="8">ZZ-type domain-containing protein</fullName>
    </recommendedName>
</protein>
<gene>
    <name evidence="6" type="ORF">GALMADRAFT_246576</name>
</gene>
<reference evidence="7" key="1">
    <citation type="journal article" date="2014" name="Proc. Natl. Acad. Sci. U.S.A.">
        <title>Extensive sampling of basidiomycete genomes demonstrates inadequacy of the white-rot/brown-rot paradigm for wood decay fungi.</title>
        <authorList>
            <person name="Riley R."/>
            <person name="Salamov A.A."/>
            <person name="Brown D.W."/>
            <person name="Nagy L.G."/>
            <person name="Floudas D."/>
            <person name="Held B.W."/>
            <person name="Levasseur A."/>
            <person name="Lombard V."/>
            <person name="Morin E."/>
            <person name="Otillar R."/>
            <person name="Lindquist E.A."/>
            <person name="Sun H."/>
            <person name="LaButti K.M."/>
            <person name="Schmutz J."/>
            <person name="Jabbour D."/>
            <person name="Luo H."/>
            <person name="Baker S.E."/>
            <person name="Pisabarro A.G."/>
            <person name="Walton J.D."/>
            <person name="Blanchette R.A."/>
            <person name="Henrissat B."/>
            <person name="Martin F."/>
            <person name="Cullen D."/>
            <person name="Hibbett D.S."/>
            <person name="Grigoriev I.V."/>
        </authorList>
    </citation>
    <scope>NUCLEOTIDE SEQUENCE [LARGE SCALE GENOMIC DNA]</scope>
    <source>
        <strain evidence="7">CBS 339.88</strain>
    </source>
</reference>
<feature type="region of interest" description="Disordered" evidence="5">
    <location>
        <begin position="695"/>
        <end position="741"/>
    </location>
</feature>
<keyword evidence="7" id="KW-1185">Reference proteome</keyword>